<keyword evidence="2" id="KW-1003">Cell membrane</keyword>
<feature type="domain" description="Methyl-accepting transducer" evidence="11">
    <location>
        <begin position="276"/>
        <end position="533"/>
    </location>
</feature>
<feature type="transmembrane region" description="Helical" evidence="10">
    <location>
        <begin position="12"/>
        <end position="33"/>
    </location>
</feature>
<evidence type="ECO:0000313" key="13">
    <source>
        <dbReference type="EMBL" id="KRQ87212.1"/>
    </source>
</evidence>
<keyword evidence="3 10" id="KW-0812">Transmembrane</keyword>
<evidence type="ECO:0000256" key="5">
    <source>
        <dbReference type="ARBA" id="ARBA00023136"/>
    </source>
</evidence>
<dbReference type="InterPro" id="IPR029151">
    <property type="entry name" value="Sensor-like_sf"/>
</dbReference>
<comment type="similarity">
    <text evidence="7">Belongs to the methyl-accepting chemotaxis (MCP) protein family.</text>
</comment>
<dbReference type="Gene3D" id="6.10.340.10">
    <property type="match status" value="1"/>
</dbReference>
<reference evidence="13 14" key="1">
    <citation type="submission" date="2015-09" db="EMBL/GenBank/DDBJ databases">
        <title>Draft genome sequence of a Caloramator mitchellensis, a moderate thermophile from the Great Artesian Basin of Australia.</title>
        <authorList>
            <person name="Patel B.K."/>
        </authorList>
    </citation>
    <scope>NUCLEOTIDE SEQUENCE [LARGE SCALE GENOMIC DNA]</scope>
    <source>
        <strain evidence="13 14">VF08</strain>
    </source>
</reference>
<accession>A0A0R3K1S8</accession>
<dbReference type="STRING" id="908809.ABG79_01010"/>
<keyword evidence="6 8" id="KW-0807">Transducer</keyword>
<dbReference type="GO" id="GO:0007165">
    <property type="term" value="P:signal transduction"/>
    <property type="evidence" value="ECO:0007669"/>
    <property type="project" value="UniProtKB-KW"/>
</dbReference>
<dbReference type="EMBL" id="LKHP01000004">
    <property type="protein sequence ID" value="KRQ87212.1"/>
    <property type="molecule type" value="Genomic_DNA"/>
</dbReference>
<evidence type="ECO:0000313" key="14">
    <source>
        <dbReference type="Proteomes" id="UP000052015"/>
    </source>
</evidence>
<evidence type="ECO:0000259" key="12">
    <source>
        <dbReference type="PROSITE" id="PS50885"/>
    </source>
</evidence>
<comment type="subcellular location">
    <subcellularLocation>
        <location evidence="1">Cell membrane</location>
        <topology evidence="1">Multi-pass membrane protein</topology>
    </subcellularLocation>
</comment>
<keyword evidence="4 10" id="KW-1133">Transmembrane helix</keyword>
<dbReference type="GO" id="GO:0004888">
    <property type="term" value="F:transmembrane signaling receptor activity"/>
    <property type="evidence" value="ECO:0007669"/>
    <property type="project" value="InterPro"/>
</dbReference>
<dbReference type="RefSeq" id="WP_057977769.1">
    <property type="nucleotide sequence ID" value="NZ_LKHP01000004.1"/>
</dbReference>
<evidence type="ECO:0000259" key="11">
    <source>
        <dbReference type="PROSITE" id="PS50111"/>
    </source>
</evidence>
<keyword evidence="5 10" id="KW-0472">Membrane</keyword>
<evidence type="ECO:0000256" key="3">
    <source>
        <dbReference type="ARBA" id="ARBA00022692"/>
    </source>
</evidence>
<comment type="caution">
    <text evidence="13">The sequence shown here is derived from an EMBL/GenBank/DDBJ whole genome shotgun (WGS) entry which is preliminary data.</text>
</comment>
<protein>
    <submittedName>
        <fullName evidence="13">Methyl-accepting chemotaxis protein 4</fullName>
    </submittedName>
</protein>
<evidence type="ECO:0000256" key="9">
    <source>
        <dbReference type="SAM" id="Coils"/>
    </source>
</evidence>
<sequence>MKKLKIKGKILLVLISIIVMFSVSVNLVVYYQFNKTMNSSLLKNTGKLSFELLNREFPGIWRISDNKLYKGSTNLMDNYIVTNMIRNTANVECSIYLGDKRIATTLEENGKTLAENKIDKKIIDTVLNNKEYIGNVKIGKKVYSSIYMPIKDVSGRVIGMFFIGMEKSKIDEQVTPVIISIIVLTLLLILLISFMILVFMNKVVLNALTDTNRIIGKISEGDLTVTIEDKYLKKTDEVGEIANALNNMLKSLNDMIKKLAESITVIDNETTELASISEEMSASSEEVAASIQQVASGAESQNREIAGVVNLFSNFSVRIDEIHEKLKNIKTGAENTSNKAHYGKNELDTLISAVEGIKSAFEIVINKIDNLSGSITSIGNITNMIKNISEQTNLLALNAAIEAARAGEAGRGFAVVADEVRKLAEESKKFSDEIGNIVENVSQETKQVIVATKEVDGLIENQIKTVEKTTSTFEDIINSIEEVAPLIEDAYVSIDYAIKDKDKVIESVENVSAVVEETSASSEEIAATSEEMATSAERVASSAQKLNQMTKDVINNINKFKV</sequence>
<dbReference type="PROSITE" id="PS50111">
    <property type="entry name" value="CHEMOTAXIS_TRANSDUC_2"/>
    <property type="match status" value="1"/>
</dbReference>
<evidence type="ECO:0000256" key="8">
    <source>
        <dbReference type="PROSITE-ProRule" id="PRU00284"/>
    </source>
</evidence>
<dbReference type="SUPFAM" id="SSF103190">
    <property type="entry name" value="Sensory domain-like"/>
    <property type="match status" value="1"/>
</dbReference>
<keyword evidence="14" id="KW-1185">Reference proteome</keyword>
<dbReference type="InterPro" id="IPR003660">
    <property type="entry name" value="HAMP_dom"/>
</dbReference>
<dbReference type="SUPFAM" id="SSF58104">
    <property type="entry name" value="Methyl-accepting chemotaxis protein (MCP) signaling domain"/>
    <property type="match status" value="1"/>
</dbReference>
<dbReference type="PATRIC" id="fig|908809.3.peg.1021"/>
<dbReference type="CDD" id="cd06225">
    <property type="entry name" value="HAMP"/>
    <property type="match status" value="1"/>
</dbReference>
<feature type="transmembrane region" description="Helical" evidence="10">
    <location>
        <begin position="177"/>
        <end position="200"/>
    </location>
</feature>
<evidence type="ECO:0000256" key="6">
    <source>
        <dbReference type="ARBA" id="ARBA00023224"/>
    </source>
</evidence>
<evidence type="ECO:0000256" key="7">
    <source>
        <dbReference type="ARBA" id="ARBA00029447"/>
    </source>
</evidence>
<feature type="coiled-coil region" evidence="9">
    <location>
        <begin position="242"/>
        <end position="286"/>
    </location>
</feature>
<dbReference type="Gene3D" id="1.10.287.950">
    <property type="entry name" value="Methyl-accepting chemotaxis protein"/>
    <property type="match status" value="1"/>
</dbReference>
<keyword evidence="9" id="KW-0175">Coiled coil</keyword>
<dbReference type="InterPro" id="IPR004090">
    <property type="entry name" value="Chemotax_Me-accpt_rcpt"/>
</dbReference>
<dbReference type="OrthoDB" id="9814363at2"/>
<dbReference type="InterPro" id="IPR033463">
    <property type="entry name" value="sCache_3"/>
</dbReference>
<dbReference type="GO" id="GO:0005886">
    <property type="term" value="C:plasma membrane"/>
    <property type="evidence" value="ECO:0007669"/>
    <property type="project" value="UniProtKB-SubCell"/>
</dbReference>
<feature type="domain" description="HAMP" evidence="12">
    <location>
        <begin position="202"/>
        <end position="257"/>
    </location>
</feature>
<dbReference type="AlphaFoldDB" id="A0A0R3K1S8"/>
<dbReference type="Proteomes" id="UP000052015">
    <property type="component" value="Unassembled WGS sequence"/>
</dbReference>
<evidence type="ECO:0000256" key="10">
    <source>
        <dbReference type="SAM" id="Phobius"/>
    </source>
</evidence>
<dbReference type="InterPro" id="IPR004089">
    <property type="entry name" value="MCPsignal_dom"/>
</dbReference>
<dbReference type="PANTHER" id="PTHR32089">
    <property type="entry name" value="METHYL-ACCEPTING CHEMOTAXIS PROTEIN MCPB"/>
    <property type="match status" value="1"/>
</dbReference>
<dbReference type="Pfam" id="PF00672">
    <property type="entry name" value="HAMP"/>
    <property type="match status" value="1"/>
</dbReference>
<dbReference type="PANTHER" id="PTHR32089:SF112">
    <property type="entry name" value="LYSOZYME-LIKE PROTEIN-RELATED"/>
    <property type="match status" value="1"/>
</dbReference>
<evidence type="ECO:0000256" key="2">
    <source>
        <dbReference type="ARBA" id="ARBA00022475"/>
    </source>
</evidence>
<evidence type="ECO:0000256" key="1">
    <source>
        <dbReference type="ARBA" id="ARBA00004651"/>
    </source>
</evidence>
<dbReference type="Pfam" id="PF00015">
    <property type="entry name" value="MCPsignal"/>
    <property type="match status" value="1"/>
</dbReference>
<dbReference type="SMART" id="SM00283">
    <property type="entry name" value="MA"/>
    <property type="match status" value="1"/>
</dbReference>
<dbReference type="PROSITE" id="PS50885">
    <property type="entry name" value="HAMP"/>
    <property type="match status" value="1"/>
</dbReference>
<dbReference type="SMART" id="SM00304">
    <property type="entry name" value="HAMP"/>
    <property type="match status" value="1"/>
</dbReference>
<dbReference type="GO" id="GO:0006935">
    <property type="term" value="P:chemotaxis"/>
    <property type="evidence" value="ECO:0007669"/>
    <property type="project" value="InterPro"/>
</dbReference>
<organism evidence="13 14">
    <name type="scientific">Caloramator mitchellensis</name>
    <dbReference type="NCBI Taxonomy" id="908809"/>
    <lineage>
        <taxon>Bacteria</taxon>
        <taxon>Bacillati</taxon>
        <taxon>Bacillota</taxon>
        <taxon>Clostridia</taxon>
        <taxon>Eubacteriales</taxon>
        <taxon>Clostridiaceae</taxon>
        <taxon>Caloramator</taxon>
    </lineage>
</organism>
<proteinExistence type="inferred from homology"/>
<evidence type="ECO:0000256" key="4">
    <source>
        <dbReference type="ARBA" id="ARBA00022989"/>
    </source>
</evidence>
<dbReference type="Pfam" id="PF17202">
    <property type="entry name" value="sCache_3_3"/>
    <property type="match status" value="1"/>
</dbReference>
<name>A0A0R3K1S8_CALMK</name>
<dbReference type="PRINTS" id="PR00260">
    <property type="entry name" value="CHEMTRNSDUCR"/>
</dbReference>
<gene>
    <name evidence="13" type="primary">mcp4_2</name>
    <name evidence="13" type="ORF">ABG79_01010</name>
</gene>